<proteinExistence type="predicted"/>
<dbReference type="Proteomes" id="UP000823886">
    <property type="component" value="Unassembled WGS sequence"/>
</dbReference>
<reference evidence="3" key="2">
    <citation type="submission" date="2021-04" db="EMBL/GenBank/DDBJ databases">
        <authorList>
            <person name="Gilroy R."/>
        </authorList>
    </citation>
    <scope>NUCLEOTIDE SEQUENCE</scope>
    <source>
        <strain evidence="3">ChiBcec2-3848</strain>
    </source>
</reference>
<dbReference type="InterPro" id="IPR045679">
    <property type="entry name" value="DUF6199"/>
</dbReference>
<reference evidence="3" key="1">
    <citation type="journal article" date="2021" name="PeerJ">
        <title>Extensive microbial diversity within the chicken gut microbiome revealed by metagenomics and culture.</title>
        <authorList>
            <person name="Gilroy R."/>
            <person name="Ravi A."/>
            <person name="Getino M."/>
            <person name="Pursley I."/>
            <person name="Horton D.L."/>
            <person name="Alikhan N.F."/>
            <person name="Baker D."/>
            <person name="Gharbi K."/>
            <person name="Hall N."/>
            <person name="Watson M."/>
            <person name="Adriaenssens E.M."/>
            <person name="Foster-Nyarko E."/>
            <person name="Jarju S."/>
            <person name="Secka A."/>
            <person name="Antonio M."/>
            <person name="Oren A."/>
            <person name="Chaudhuri R.R."/>
            <person name="La Ragione R."/>
            <person name="Hildebrand F."/>
            <person name="Pallen M.J."/>
        </authorList>
    </citation>
    <scope>NUCLEOTIDE SEQUENCE</scope>
    <source>
        <strain evidence="3">ChiBcec2-3848</strain>
    </source>
</reference>
<feature type="transmembrane region" description="Helical" evidence="1">
    <location>
        <begin position="50"/>
        <end position="69"/>
    </location>
</feature>
<keyword evidence="1" id="KW-1133">Transmembrane helix</keyword>
<sequence length="70" mass="7897">MLWSILGGIIILALGIFIFLKPHLVWRLTEEWKSYRADGPSDLYLKSTKMGGIILALLGVIMMILPLLLE</sequence>
<dbReference type="EMBL" id="DWVZ01000149">
    <property type="protein sequence ID" value="HJC64130.1"/>
    <property type="molecule type" value="Genomic_DNA"/>
</dbReference>
<accession>A0A9D2PQG7</accession>
<feature type="transmembrane region" description="Helical" evidence="1">
    <location>
        <begin position="6"/>
        <end position="29"/>
    </location>
</feature>
<comment type="caution">
    <text evidence="3">The sequence shown here is derived from an EMBL/GenBank/DDBJ whole genome shotgun (WGS) entry which is preliminary data.</text>
</comment>
<evidence type="ECO:0000256" key="1">
    <source>
        <dbReference type="SAM" id="Phobius"/>
    </source>
</evidence>
<evidence type="ECO:0000313" key="3">
    <source>
        <dbReference type="EMBL" id="HJC64130.1"/>
    </source>
</evidence>
<dbReference type="Pfam" id="PF19701">
    <property type="entry name" value="DUF6199"/>
    <property type="match status" value="1"/>
</dbReference>
<keyword evidence="1" id="KW-0812">Transmembrane</keyword>
<name>A0A9D2PQG7_9FIRM</name>
<evidence type="ECO:0000313" key="4">
    <source>
        <dbReference type="Proteomes" id="UP000823886"/>
    </source>
</evidence>
<evidence type="ECO:0000259" key="2">
    <source>
        <dbReference type="Pfam" id="PF19701"/>
    </source>
</evidence>
<protein>
    <recommendedName>
        <fullName evidence="2">DUF6199 domain-containing protein</fullName>
    </recommendedName>
</protein>
<gene>
    <name evidence="3" type="ORF">H9753_11015</name>
</gene>
<organism evidence="3 4">
    <name type="scientific">Candidatus Blautia merdavium</name>
    <dbReference type="NCBI Taxonomy" id="2838494"/>
    <lineage>
        <taxon>Bacteria</taxon>
        <taxon>Bacillati</taxon>
        <taxon>Bacillota</taxon>
        <taxon>Clostridia</taxon>
        <taxon>Lachnospirales</taxon>
        <taxon>Lachnospiraceae</taxon>
        <taxon>Blautia</taxon>
    </lineage>
</organism>
<dbReference type="AlphaFoldDB" id="A0A9D2PQG7"/>
<keyword evidence="1" id="KW-0472">Membrane</keyword>
<feature type="domain" description="DUF6199" evidence="2">
    <location>
        <begin position="8"/>
        <end position="65"/>
    </location>
</feature>